<dbReference type="Pfam" id="PF13191">
    <property type="entry name" value="AAA_16"/>
    <property type="match status" value="1"/>
</dbReference>
<evidence type="ECO:0000259" key="3">
    <source>
        <dbReference type="Pfam" id="PF25872"/>
    </source>
</evidence>
<feature type="domain" description="Winged helix-turn-helix" evidence="3">
    <location>
        <begin position="291"/>
        <end position="358"/>
    </location>
</feature>
<dbReference type="InterPro" id="IPR058852">
    <property type="entry name" value="HTH_77"/>
</dbReference>
<dbReference type="PANTHER" id="PTHR47691:SF3">
    <property type="entry name" value="HTH-TYPE TRANSCRIPTIONAL REGULATOR RV0890C-RELATED"/>
    <property type="match status" value="1"/>
</dbReference>
<dbReference type="SUPFAM" id="SSF52540">
    <property type="entry name" value="P-loop containing nucleoside triphosphate hydrolases"/>
    <property type="match status" value="1"/>
</dbReference>
<comment type="caution">
    <text evidence="4">The sequence shown here is derived from an EMBL/GenBank/DDBJ whole genome shotgun (WGS) entry which is preliminary data.</text>
</comment>
<gene>
    <name evidence="4" type="ORF">HDA43_002333</name>
</gene>
<dbReference type="PANTHER" id="PTHR47691">
    <property type="entry name" value="REGULATOR-RELATED"/>
    <property type="match status" value="1"/>
</dbReference>
<dbReference type="InterPro" id="IPR027417">
    <property type="entry name" value="P-loop_NTPase"/>
</dbReference>
<dbReference type="RefSeq" id="WP_179819717.1">
    <property type="nucleotide sequence ID" value="NZ_JACCCO010000001.1"/>
</dbReference>
<evidence type="ECO:0000256" key="1">
    <source>
        <dbReference type="SAM" id="MobiDB-lite"/>
    </source>
</evidence>
<evidence type="ECO:0000313" key="4">
    <source>
        <dbReference type="EMBL" id="NYF40174.1"/>
    </source>
</evidence>
<name>A0A852UYR0_9ACTN</name>
<sequence>MSGGVTETTFVGRHAETEQVTRLVRRARLVTLTGPGGVGKTRLAHRVAEMIGAETPGGFRIVDLSSLTDPHELPRVVAAALGPAPDDESLPPVPEALAARLDPRGSLLVLDTCEHLAEPVARLTVALLGAAPRLRVLVTSRRPLGPPGEHVYPVPPMRTEDAVALLRDRAAIAPAPASFPAPGLDPDPGSGQDQGTGPGSSQGTGSTPDPDPDPDGLAALCERLDRIPLAVELAAVRLRAASPAFSPALLARSLDDRYAVLTGGGGPVRHQSMRAAMGRSHELCGPVERLLWARLSVFPAGFDLEAAERVCAGGPLPTGAVLDALTGLADQSLVRREEHPAGARLRMLDTVREFGAEWLLRLGETGDLRGHHRDHYLRLAGRCAAEWPERQAEWAGRMRAERHNLRAALDLCLADPARSRAGAALAGSLWFLWICCGLPDEGRHCLDAALRMHAEPGPERFRVLWARSWVALRQGDPQTAGRLLDLLRAEDREGHATGHALQIEGLVALVRREFARAARLLGRAADGRATGDAEGPGGPGGRGGGMSPEPPACHALAALSLLAAGRVGEAAETLARDRRPRDDPGGEWSHAQTEYALAWIERIGNRGRTAARHARTALAGAWRLGDPLLTAACLELVAWTATTPPGAAGKAEAEAAGGRVAAGLLGAARAARDSQGARAAGWPVDAMIRRWAEAEAVRVLGGAGFDTRFTEGMAFDLAFAVDYALGEKNP</sequence>
<feature type="compositionally biased region" description="Gly residues" evidence="1">
    <location>
        <begin position="192"/>
        <end position="202"/>
    </location>
</feature>
<dbReference type="Gene3D" id="3.40.50.300">
    <property type="entry name" value="P-loop containing nucleotide triphosphate hydrolases"/>
    <property type="match status" value="1"/>
</dbReference>
<feature type="region of interest" description="Disordered" evidence="1">
    <location>
        <begin position="175"/>
        <end position="218"/>
    </location>
</feature>
<reference evidence="4 5" key="1">
    <citation type="submission" date="2020-07" db="EMBL/GenBank/DDBJ databases">
        <title>Sequencing the genomes of 1000 actinobacteria strains.</title>
        <authorList>
            <person name="Klenk H.-P."/>
        </authorList>
    </citation>
    <scope>NUCLEOTIDE SEQUENCE [LARGE SCALE GENOMIC DNA]</scope>
    <source>
        <strain evidence="4 5">DSM 45763</strain>
    </source>
</reference>
<accession>A0A852UYR0</accession>
<keyword evidence="5" id="KW-1185">Reference proteome</keyword>
<feature type="compositionally biased region" description="Gly residues" evidence="1">
    <location>
        <begin position="534"/>
        <end position="546"/>
    </location>
</feature>
<evidence type="ECO:0000259" key="2">
    <source>
        <dbReference type="Pfam" id="PF13191"/>
    </source>
</evidence>
<dbReference type="Pfam" id="PF25872">
    <property type="entry name" value="HTH_77"/>
    <property type="match status" value="1"/>
</dbReference>
<dbReference type="Proteomes" id="UP000576393">
    <property type="component" value="Unassembled WGS sequence"/>
</dbReference>
<dbReference type="EMBL" id="JACCCO010000001">
    <property type="protein sequence ID" value="NYF40174.1"/>
    <property type="molecule type" value="Genomic_DNA"/>
</dbReference>
<organism evidence="4 5">
    <name type="scientific">Streptosporangium sandarakinum</name>
    <dbReference type="NCBI Taxonomy" id="1260955"/>
    <lineage>
        <taxon>Bacteria</taxon>
        <taxon>Bacillati</taxon>
        <taxon>Actinomycetota</taxon>
        <taxon>Actinomycetes</taxon>
        <taxon>Streptosporangiales</taxon>
        <taxon>Streptosporangiaceae</taxon>
        <taxon>Streptosporangium</taxon>
    </lineage>
</organism>
<dbReference type="AlphaFoldDB" id="A0A852UYR0"/>
<dbReference type="InterPro" id="IPR041664">
    <property type="entry name" value="AAA_16"/>
</dbReference>
<protein>
    <submittedName>
        <fullName evidence="4">Putative ATPase</fullName>
    </submittedName>
</protein>
<feature type="domain" description="Orc1-like AAA ATPase" evidence="2">
    <location>
        <begin position="9"/>
        <end position="133"/>
    </location>
</feature>
<feature type="region of interest" description="Disordered" evidence="1">
    <location>
        <begin position="527"/>
        <end position="550"/>
    </location>
</feature>
<evidence type="ECO:0000313" key="5">
    <source>
        <dbReference type="Proteomes" id="UP000576393"/>
    </source>
</evidence>
<proteinExistence type="predicted"/>